<organism evidence="1 2">
    <name type="scientific">Rosa chinensis</name>
    <name type="common">China rose</name>
    <dbReference type="NCBI Taxonomy" id="74649"/>
    <lineage>
        <taxon>Eukaryota</taxon>
        <taxon>Viridiplantae</taxon>
        <taxon>Streptophyta</taxon>
        <taxon>Embryophyta</taxon>
        <taxon>Tracheophyta</taxon>
        <taxon>Spermatophyta</taxon>
        <taxon>Magnoliopsida</taxon>
        <taxon>eudicotyledons</taxon>
        <taxon>Gunneridae</taxon>
        <taxon>Pentapetalae</taxon>
        <taxon>rosids</taxon>
        <taxon>fabids</taxon>
        <taxon>Rosales</taxon>
        <taxon>Rosaceae</taxon>
        <taxon>Rosoideae</taxon>
        <taxon>Rosoideae incertae sedis</taxon>
        <taxon>Rosa</taxon>
    </lineage>
</organism>
<dbReference type="Gramene" id="PRQ33085">
    <property type="protein sequence ID" value="PRQ33085"/>
    <property type="gene ID" value="RchiOBHm_Chr5g0053571"/>
</dbReference>
<dbReference type="Proteomes" id="UP000238479">
    <property type="component" value="Chromosome 5"/>
</dbReference>
<sequence length="53" mass="6277">MAWINLYRTPRNKRLNIRSCIFYIARNISFQKKYLALFSLGIMKCELTASSQC</sequence>
<dbReference type="EMBL" id="PDCK01000043">
    <property type="protein sequence ID" value="PRQ33085.1"/>
    <property type="molecule type" value="Genomic_DNA"/>
</dbReference>
<keyword evidence="2" id="KW-1185">Reference proteome</keyword>
<reference evidence="1 2" key="1">
    <citation type="journal article" date="2018" name="Nat. Genet.">
        <title>The Rosa genome provides new insights in the design of modern roses.</title>
        <authorList>
            <person name="Bendahmane M."/>
        </authorList>
    </citation>
    <scope>NUCLEOTIDE SEQUENCE [LARGE SCALE GENOMIC DNA]</scope>
    <source>
        <strain evidence="2">cv. Old Blush</strain>
    </source>
</reference>
<evidence type="ECO:0000313" key="2">
    <source>
        <dbReference type="Proteomes" id="UP000238479"/>
    </source>
</evidence>
<gene>
    <name evidence="1" type="ORF">RchiOBHm_Chr5g0053571</name>
</gene>
<dbReference type="AlphaFoldDB" id="A0A2P6QFX6"/>
<protein>
    <submittedName>
        <fullName evidence="1">Uncharacterized protein</fullName>
    </submittedName>
</protein>
<accession>A0A2P6QFX6</accession>
<name>A0A2P6QFX6_ROSCH</name>
<evidence type="ECO:0000313" key="1">
    <source>
        <dbReference type="EMBL" id="PRQ33085.1"/>
    </source>
</evidence>
<proteinExistence type="predicted"/>
<comment type="caution">
    <text evidence="1">The sequence shown here is derived from an EMBL/GenBank/DDBJ whole genome shotgun (WGS) entry which is preliminary data.</text>
</comment>